<dbReference type="Pfam" id="PF00583">
    <property type="entry name" value="Acetyltransf_1"/>
    <property type="match status" value="1"/>
</dbReference>
<dbReference type="Proteomes" id="UP001589750">
    <property type="component" value="Unassembled WGS sequence"/>
</dbReference>
<comment type="caution">
    <text evidence="4">The sequence shown here is derived from an EMBL/GenBank/DDBJ whole genome shotgun (WGS) entry which is preliminary data.</text>
</comment>
<evidence type="ECO:0000313" key="4">
    <source>
        <dbReference type="EMBL" id="MFB9315060.1"/>
    </source>
</evidence>
<keyword evidence="2 4" id="KW-0012">Acyltransferase</keyword>
<dbReference type="EMBL" id="JBHMDG010000028">
    <property type="protein sequence ID" value="MFB9315060.1"/>
    <property type="molecule type" value="Genomic_DNA"/>
</dbReference>
<gene>
    <name evidence="4" type="ORF">ACFFRI_18555</name>
</gene>
<reference evidence="4 5" key="1">
    <citation type="submission" date="2024-09" db="EMBL/GenBank/DDBJ databases">
        <authorList>
            <person name="Sun Q."/>
            <person name="Mori K."/>
        </authorList>
    </citation>
    <scope>NUCLEOTIDE SEQUENCE [LARGE SCALE GENOMIC DNA]</scope>
    <source>
        <strain evidence="4 5">JCM 9626</strain>
    </source>
</reference>
<sequence length="172" mass="18888">MSVGEMSVRDAVAADLPAIKAIYDEQVAHGLATFDTVPPPLAYWQDRLDSPDHLLVAVDRTDGETVLGYAYSSTYRPRAAYDRTKEVSVYLDEPARGRGVGRALYDDLLARLRTDGIHTVLAVIALPNPASEALHRGFGFERVGLLPEVGYKLGRWVDTAFYALVLERPTVG</sequence>
<evidence type="ECO:0000256" key="1">
    <source>
        <dbReference type="ARBA" id="ARBA00022679"/>
    </source>
</evidence>
<accession>A0ABV5KGT9</accession>
<dbReference type="PANTHER" id="PTHR43072">
    <property type="entry name" value="N-ACETYLTRANSFERASE"/>
    <property type="match status" value="1"/>
</dbReference>
<evidence type="ECO:0000313" key="5">
    <source>
        <dbReference type="Proteomes" id="UP001589750"/>
    </source>
</evidence>
<dbReference type="RefSeq" id="WP_140007343.1">
    <property type="nucleotide sequence ID" value="NZ_JBHMDG010000028.1"/>
</dbReference>
<dbReference type="SUPFAM" id="SSF55729">
    <property type="entry name" value="Acyl-CoA N-acyltransferases (Nat)"/>
    <property type="match status" value="1"/>
</dbReference>
<protein>
    <submittedName>
        <fullName evidence="4">GNAT family N-acetyltransferase</fullName>
        <ecNumber evidence="4">2.3.-.-</ecNumber>
    </submittedName>
</protein>
<dbReference type="PROSITE" id="PS51186">
    <property type="entry name" value="GNAT"/>
    <property type="match status" value="1"/>
</dbReference>
<dbReference type="GO" id="GO:0016746">
    <property type="term" value="F:acyltransferase activity"/>
    <property type="evidence" value="ECO:0007669"/>
    <property type="project" value="UniProtKB-KW"/>
</dbReference>
<dbReference type="CDD" id="cd04301">
    <property type="entry name" value="NAT_SF"/>
    <property type="match status" value="1"/>
</dbReference>
<evidence type="ECO:0000259" key="3">
    <source>
        <dbReference type="PROSITE" id="PS51186"/>
    </source>
</evidence>
<keyword evidence="5" id="KW-1185">Reference proteome</keyword>
<name>A0ABV5KGT9_9ACTN</name>
<dbReference type="InterPro" id="IPR016181">
    <property type="entry name" value="Acyl_CoA_acyltransferase"/>
</dbReference>
<evidence type="ECO:0000256" key="2">
    <source>
        <dbReference type="ARBA" id="ARBA00023315"/>
    </source>
</evidence>
<proteinExistence type="predicted"/>
<dbReference type="EC" id="2.3.-.-" evidence="4"/>
<feature type="domain" description="N-acetyltransferase" evidence="3">
    <location>
        <begin position="6"/>
        <end position="171"/>
    </location>
</feature>
<dbReference type="InterPro" id="IPR000182">
    <property type="entry name" value="GNAT_dom"/>
</dbReference>
<keyword evidence="1 4" id="KW-0808">Transferase</keyword>
<organism evidence="4 5">
    <name type="scientific">Nocardioides plantarum</name>
    <dbReference type="NCBI Taxonomy" id="29299"/>
    <lineage>
        <taxon>Bacteria</taxon>
        <taxon>Bacillati</taxon>
        <taxon>Actinomycetota</taxon>
        <taxon>Actinomycetes</taxon>
        <taxon>Propionibacteriales</taxon>
        <taxon>Nocardioidaceae</taxon>
        <taxon>Nocardioides</taxon>
    </lineage>
</organism>
<dbReference type="PANTHER" id="PTHR43072:SF23">
    <property type="entry name" value="UPF0039 PROTEIN C11D3.02C"/>
    <property type="match status" value="1"/>
</dbReference>
<dbReference type="Gene3D" id="3.40.630.30">
    <property type="match status" value="1"/>
</dbReference>